<feature type="signal peptide" evidence="1">
    <location>
        <begin position="1"/>
        <end position="22"/>
    </location>
</feature>
<gene>
    <name evidence="2" type="ORF">OIK42_04280</name>
</gene>
<dbReference type="SUPFAM" id="SSF53649">
    <property type="entry name" value="Alkaline phosphatase-like"/>
    <property type="match status" value="1"/>
</dbReference>
<keyword evidence="1" id="KW-0732">Signal</keyword>
<dbReference type="InterPro" id="IPR017850">
    <property type="entry name" value="Alkaline_phosphatase_core_sf"/>
</dbReference>
<dbReference type="PANTHER" id="PTHR10151">
    <property type="entry name" value="ECTONUCLEOTIDE PYROPHOSPHATASE/PHOSPHODIESTERASE"/>
    <property type="match status" value="1"/>
</dbReference>
<accession>A0ABT5KZB2</accession>
<name>A0ABT5KZB2_9ALTE</name>
<evidence type="ECO:0000256" key="1">
    <source>
        <dbReference type="SAM" id="SignalP"/>
    </source>
</evidence>
<keyword evidence="3" id="KW-1185">Reference proteome</keyword>
<evidence type="ECO:0000313" key="3">
    <source>
        <dbReference type="Proteomes" id="UP001218788"/>
    </source>
</evidence>
<dbReference type="RefSeq" id="WP_273638603.1">
    <property type="nucleotide sequence ID" value="NZ_JAQQXP010000001.1"/>
</dbReference>
<proteinExistence type="predicted"/>
<protein>
    <submittedName>
        <fullName evidence="2">Ectonucleotide pyrophosphatase/phosphodiesterase</fullName>
    </submittedName>
</protein>
<dbReference type="Gene3D" id="3.40.720.10">
    <property type="entry name" value="Alkaline Phosphatase, subunit A"/>
    <property type="match status" value="1"/>
</dbReference>
<dbReference type="Pfam" id="PF01663">
    <property type="entry name" value="Phosphodiest"/>
    <property type="match status" value="1"/>
</dbReference>
<dbReference type="Gene3D" id="3.30.1360.180">
    <property type="match status" value="1"/>
</dbReference>
<dbReference type="EMBL" id="JAQQXP010000001">
    <property type="protein sequence ID" value="MDC8829978.1"/>
    <property type="molecule type" value="Genomic_DNA"/>
</dbReference>
<feature type="chain" id="PRO_5045879605" evidence="1">
    <location>
        <begin position="23"/>
        <end position="405"/>
    </location>
</feature>
<reference evidence="2 3" key="1">
    <citation type="submission" date="2022-10" db="EMBL/GenBank/DDBJ databases">
        <title>Alteromonas sp. chi3 Genome sequencing.</title>
        <authorList>
            <person name="Park S."/>
        </authorList>
    </citation>
    <scope>NUCLEOTIDE SEQUENCE [LARGE SCALE GENOMIC DNA]</scope>
    <source>
        <strain evidence="3">chi3</strain>
    </source>
</reference>
<comment type="caution">
    <text evidence="2">The sequence shown here is derived from an EMBL/GenBank/DDBJ whole genome shotgun (WGS) entry which is preliminary data.</text>
</comment>
<dbReference type="CDD" id="cd16018">
    <property type="entry name" value="Enpp"/>
    <property type="match status" value="1"/>
</dbReference>
<dbReference type="InterPro" id="IPR002591">
    <property type="entry name" value="Phosphodiest/P_Trfase"/>
</dbReference>
<sequence>MKKGILGSVGILLCLYSSMCTAQRPTQHIVLVSLDGFRHDYIEKHQARQIGAIAAAGVRAESMQPVYPANTFPNHISLLTGLLPIHHGIVNNRFYDKTRDDYYGMGKGGKDSSWITAMPFWNLVKTHGYPAATYFWPESDALIGGQLPNYYFHYSKYADYQQRVDQIIEWLGYPEATRPVFIASYFSLVDTAGHDYGPDAKETRAAVQKMDVLIGQLFERLQALPIEVNLVLVSDHGMASVDKQQVILQDELNISDDFLVLNEGEQILLYAKDGVEEQAITAQYEALRALKLPGVRVFDEAQRKHYHMPRNQRSGDIIITIDAPARFAKDKNSRIGPGGHGYLPEHPDMGAIFVANGPSFKNAERLPRFSNLEVYPALAKILGLELLTPIDGELDVLNQALVTTD</sequence>
<organism evidence="2 3">
    <name type="scientific">Alteromonas gilva</name>
    <dbReference type="NCBI Taxonomy" id="2987522"/>
    <lineage>
        <taxon>Bacteria</taxon>
        <taxon>Pseudomonadati</taxon>
        <taxon>Pseudomonadota</taxon>
        <taxon>Gammaproteobacteria</taxon>
        <taxon>Alteromonadales</taxon>
        <taxon>Alteromonadaceae</taxon>
        <taxon>Alteromonas/Salinimonas group</taxon>
        <taxon>Alteromonas</taxon>
    </lineage>
</organism>
<dbReference type="Proteomes" id="UP001218788">
    <property type="component" value="Unassembled WGS sequence"/>
</dbReference>
<dbReference type="PANTHER" id="PTHR10151:SF120">
    <property type="entry name" value="BIS(5'-ADENOSYL)-TRIPHOSPHATASE"/>
    <property type="match status" value="1"/>
</dbReference>
<evidence type="ECO:0000313" key="2">
    <source>
        <dbReference type="EMBL" id="MDC8829978.1"/>
    </source>
</evidence>